<dbReference type="InterPro" id="IPR001830">
    <property type="entry name" value="Glyco_trans_20"/>
</dbReference>
<dbReference type="Proteomes" id="UP000001449">
    <property type="component" value="Chromosome 2"/>
</dbReference>
<dbReference type="KEGG" id="tps:THAPSDRAFT_261448"/>
<dbReference type="InterPro" id="IPR023214">
    <property type="entry name" value="HAD_sf"/>
</dbReference>
<dbReference type="InterPro" id="IPR003337">
    <property type="entry name" value="Trehalose_PPase"/>
</dbReference>
<dbReference type="PANTHER" id="PTHR10788">
    <property type="entry name" value="TREHALOSE-6-PHOSPHATE SYNTHASE"/>
    <property type="match status" value="1"/>
</dbReference>
<protein>
    <submittedName>
        <fullName evidence="3">Trehalose-6-phosphate synthase</fullName>
    </submittedName>
</protein>
<evidence type="ECO:0000256" key="2">
    <source>
        <dbReference type="ARBA" id="ARBA00006330"/>
    </source>
</evidence>
<dbReference type="NCBIfam" id="TIGR00685">
    <property type="entry name" value="T6PP"/>
    <property type="match status" value="1"/>
</dbReference>
<comment type="similarity">
    <text evidence="2">In the C-terminal section; belongs to the trehalose phosphatase family.</text>
</comment>
<reference evidence="3 4" key="1">
    <citation type="journal article" date="2004" name="Science">
        <title>The genome of the diatom Thalassiosira pseudonana: ecology, evolution, and metabolism.</title>
        <authorList>
            <person name="Armbrust E.V."/>
            <person name="Berges J.A."/>
            <person name="Bowler C."/>
            <person name="Green B.R."/>
            <person name="Martinez D."/>
            <person name="Putnam N.H."/>
            <person name="Zhou S."/>
            <person name="Allen A.E."/>
            <person name="Apt K.E."/>
            <person name="Bechner M."/>
            <person name="Brzezinski M.A."/>
            <person name="Chaal B.K."/>
            <person name="Chiovitti A."/>
            <person name="Davis A.K."/>
            <person name="Demarest M.S."/>
            <person name="Detter J.C."/>
            <person name="Glavina T."/>
            <person name="Goodstein D."/>
            <person name="Hadi M.Z."/>
            <person name="Hellsten U."/>
            <person name="Hildebrand M."/>
            <person name="Jenkins B.D."/>
            <person name="Jurka J."/>
            <person name="Kapitonov V.V."/>
            <person name="Kroger N."/>
            <person name="Lau W.W."/>
            <person name="Lane T.W."/>
            <person name="Larimer F.W."/>
            <person name="Lippmeier J.C."/>
            <person name="Lucas S."/>
            <person name="Medina M."/>
            <person name="Montsant A."/>
            <person name="Obornik M."/>
            <person name="Parker M.S."/>
            <person name="Palenik B."/>
            <person name="Pazour G.J."/>
            <person name="Richardson P.M."/>
            <person name="Rynearson T.A."/>
            <person name="Saito M.A."/>
            <person name="Schwartz D.C."/>
            <person name="Thamatrakoln K."/>
            <person name="Valentin K."/>
            <person name="Vardi A."/>
            <person name="Wilkerson F.P."/>
            <person name="Rokhsar D.S."/>
        </authorList>
    </citation>
    <scope>NUCLEOTIDE SEQUENCE [LARGE SCALE GENOMIC DNA]</scope>
    <source>
        <strain evidence="3 4">CCMP1335</strain>
    </source>
</reference>
<dbReference type="Gene3D" id="3.40.50.2000">
    <property type="entry name" value="Glycogen Phosphorylase B"/>
    <property type="match status" value="2"/>
</dbReference>
<dbReference type="GO" id="GO:0005992">
    <property type="term" value="P:trehalose biosynthetic process"/>
    <property type="evidence" value="ECO:0000318"/>
    <property type="project" value="GO_Central"/>
</dbReference>
<dbReference type="GeneID" id="7443056"/>
<dbReference type="Pfam" id="PF02358">
    <property type="entry name" value="Trehalose_PPase"/>
    <property type="match status" value="1"/>
</dbReference>
<dbReference type="InParanoid" id="B8BUY1"/>
<proteinExistence type="inferred from homology"/>
<dbReference type="InterPro" id="IPR036412">
    <property type="entry name" value="HAD-like_sf"/>
</dbReference>
<keyword evidence="4" id="KW-1185">Reference proteome</keyword>
<dbReference type="CDD" id="cd03788">
    <property type="entry name" value="GT20_TPS"/>
    <property type="match status" value="1"/>
</dbReference>
<dbReference type="SUPFAM" id="SSF56784">
    <property type="entry name" value="HAD-like"/>
    <property type="match status" value="1"/>
</dbReference>
<evidence type="ECO:0000313" key="4">
    <source>
        <dbReference type="Proteomes" id="UP000001449"/>
    </source>
</evidence>
<dbReference type="PANTHER" id="PTHR10788:SF109">
    <property type="entry name" value="CBM20 DOMAIN-CONTAINING PROTEIN"/>
    <property type="match status" value="1"/>
</dbReference>
<evidence type="ECO:0000313" key="3">
    <source>
        <dbReference type="EMBL" id="EED95365.1"/>
    </source>
</evidence>
<feature type="non-terminal residue" evidence="3">
    <location>
        <position position="1"/>
    </location>
</feature>
<dbReference type="Pfam" id="PF00982">
    <property type="entry name" value="Glyco_transf_20"/>
    <property type="match status" value="1"/>
</dbReference>
<sequence>ESIFIVCYHLPVILTRDPDDSTWTACWSESLIAKSETHGVSSTRKTTWIGTVSNIPAQFLADENEREAIRVVLKDMDCIPIFFVEEGAESVSELHYLGFCKQVLWPSFHNLQSDWGDRLDRWWNAYQFVNRKFSKVVAELVEGGDIVWVHDYHLALMPRMLREARNETKMVFFIHVPFPTSQVFRELEHGEALLEGMLHADVVGFHAFDHARHFLNAAKRILGLGYESLMGGLIGVRHRGTKVLVTVSNVSVETDIVDALMSFPSVQDDAEALRQKHEGRTIIAGIDVAQRLSGVSLKLLAFERLLTDYPVWQSKVVLLQRCLIPGNRRVDEADTLREVRFLVKKIEMKFGAEGENIEWIVLGSVMPIDQRLSIWRSSQVALHTPIREGLNLGPLEYVYARKEPSDPGVVIASEFSAVSSVLNGALRVNPFDVQMCVTSIDCALSMTMNERDARRGRDIDFVSTCPSGLWTRNVLRDLNDATHDDSIKMKSVGDGTPEAILARELELGLERLDVRALESAYAETKKRVIIIDFNGTLVAKEAPGNGFKPSPIAAMALSRLAKDPLNTVYVVSGDSQHNLEIAVGDIPGLGLAASNGACFADPGGRERTWQYLDFGVDWNEAAMPIISKYTARTNGSFVKLTHASIGWSYYSADPEWGSLQSSHLVPELGEALQSFDVRFVALKGIVEVVPRKLNKGHIVKKILEDAQTRNKAVDFVLCMGDDIADEKMFTSVMSFSAESHCQGAYAFNVAVGKKATNASFYIDDASDVADVLVAL</sequence>
<evidence type="ECO:0000256" key="1">
    <source>
        <dbReference type="ARBA" id="ARBA00005409"/>
    </source>
</evidence>
<dbReference type="EMBL" id="CM000639">
    <property type="protein sequence ID" value="EED95365.1"/>
    <property type="molecule type" value="Genomic_DNA"/>
</dbReference>
<dbReference type="OMA" id="DDGEWCF"/>
<dbReference type="STRING" id="35128.B8BUY1"/>
<dbReference type="AlphaFoldDB" id="B8BUY1"/>
<dbReference type="HOGENOM" id="CLU_002351_3_1_1"/>
<feature type="non-terminal residue" evidence="3">
    <location>
        <position position="775"/>
    </location>
</feature>
<dbReference type="Gene3D" id="3.40.50.1000">
    <property type="entry name" value="HAD superfamily/HAD-like"/>
    <property type="match status" value="2"/>
</dbReference>
<dbReference type="eggNOG" id="KOG1050">
    <property type="taxonomic scope" value="Eukaryota"/>
</dbReference>
<comment type="similarity">
    <text evidence="1">In the N-terminal section; belongs to the glycosyltransferase 20 family.</text>
</comment>
<dbReference type="PaxDb" id="35128-Thaps261448"/>
<dbReference type="FunFam" id="3.40.50.1000:FF:000052">
    <property type="entry name" value="Alpha,alpha-trehalose-phosphate synthase [UDP-forming] 6"/>
    <property type="match status" value="1"/>
</dbReference>
<gene>
    <name evidence="3" type="ORF">THAPSDRAFT_261448</name>
</gene>
<dbReference type="FunFam" id="3.40.50.2000:FF:000217">
    <property type="entry name" value="Trehalose-phosphatase, variant 1"/>
    <property type="match status" value="1"/>
</dbReference>
<organism evidence="3 4">
    <name type="scientific">Thalassiosira pseudonana</name>
    <name type="common">Marine diatom</name>
    <name type="synonym">Cyclotella nana</name>
    <dbReference type="NCBI Taxonomy" id="35128"/>
    <lineage>
        <taxon>Eukaryota</taxon>
        <taxon>Sar</taxon>
        <taxon>Stramenopiles</taxon>
        <taxon>Ochrophyta</taxon>
        <taxon>Bacillariophyta</taxon>
        <taxon>Coscinodiscophyceae</taxon>
        <taxon>Thalassiosirophycidae</taxon>
        <taxon>Thalassiosirales</taxon>
        <taxon>Thalassiosiraceae</taxon>
        <taxon>Thalassiosira</taxon>
    </lineage>
</organism>
<reference evidence="3 4" key="2">
    <citation type="journal article" date="2008" name="Nature">
        <title>The Phaeodactylum genome reveals the evolutionary history of diatom genomes.</title>
        <authorList>
            <person name="Bowler C."/>
            <person name="Allen A.E."/>
            <person name="Badger J.H."/>
            <person name="Grimwood J."/>
            <person name="Jabbari K."/>
            <person name="Kuo A."/>
            <person name="Maheswari U."/>
            <person name="Martens C."/>
            <person name="Maumus F."/>
            <person name="Otillar R.P."/>
            <person name="Rayko E."/>
            <person name="Salamov A."/>
            <person name="Vandepoele K."/>
            <person name="Beszteri B."/>
            <person name="Gruber A."/>
            <person name="Heijde M."/>
            <person name="Katinka M."/>
            <person name="Mock T."/>
            <person name="Valentin K."/>
            <person name="Verret F."/>
            <person name="Berges J.A."/>
            <person name="Brownlee C."/>
            <person name="Cadoret J.P."/>
            <person name="Chiovitti A."/>
            <person name="Choi C.J."/>
            <person name="Coesel S."/>
            <person name="De Martino A."/>
            <person name="Detter J.C."/>
            <person name="Durkin C."/>
            <person name="Falciatore A."/>
            <person name="Fournet J."/>
            <person name="Haruta M."/>
            <person name="Huysman M.J."/>
            <person name="Jenkins B.D."/>
            <person name="Jiroutova K."/>
            <person name="Jorgensen R.E."/>
            <person name="Joubert Y."/>
            <person name="Kaplan A."/>
            <person name="Kroger N."/>
            <person name="Kroth P.G."/>
            <person name="La Roche J."/>
            <person name="Lindquist E."/>
            <person name="Lommer M."/>
            <person name="Martin-Jezequel V."/>
            <person name="Lopez P.J."/>
            <person name="Lucas S."/>
            <person name="Mangogna M."/>
            <person name="McGinnis K."/>
            <person name="Medlin L.K."/>
            <person name="Montsant A."/>
            <person name="Oudot-Le Secq M.P."/>
            <person name="Napoli C."/>
            <person name="Obornik M."/>
            <person name="Parker M.S."/>
            <person name="Petit J.L."/>
            <person name="Porcel B.M."/>
            <person name="Poulsen N."/>
            <person name="Robison M."/>
            <person name="Rychlewski L."/>
            <person name="Rynearson T.A."/>
            <person name="Schmutz J."/>
            <person name="Shapiro H."/>
            <person name="Siaut M."/>
            <person name="Stanley M."/>
            <person name="Sussman M.R."/>
            <person name="Taylor A.R."/>
            <person name="Vardi A."/>
            <person name="von Dassow P."/>
            <person name="Vyverman W."/>
            <person name="Willis A."/>
            <person name="Wyrwicz L.S."/>
            <person name="Rokhsar D.S."/>
            <person name="Weissenbach J."/>
            <person name="Armbrust E.V."/>
            <person name="Green B.R."/>
            <person name="Van de Peer Y."/>
            <person name="Grigoriev I.V."/>
        </authorList>
    </citation>
    <scope>NUCLEOTIDE SEQUENCE [LARGE SCALE GENOMIC DNA]</scope>
    <source>
        <strain evidence="3 4">CCMP1335</strain>
    </source>
</reference>
<name>B8BUY1_THAPS</name>
<dbReference type="FunFam" id="3.40.50.1000:FF:000509">
    <property type="match status" value="1"/>
</dbReference>
<dbReference type="FunFam" id="3.40.50.2000:FF:000079">
    <property type="entry name" value="Trehalose-6-phosphate synthase 8"/>
    <property type="match status" value="1"/>
</dbReference>
<accession>B8BUY1</accession>
<dbReference type="GO" id="GO:0003824">
    <property type="term" value="F:catalytic activity"/>
    <property type="evidence" value="ECO:0007669"/>
    <property type="project" value="InterPro"/>
</dbReference>
<dbReference type="RefSeq" id="XP_002287922.1">
    <property type="nucleotide sequence ID" value="XM_002287886.1"/>
</dbReference>
<dbReference type="SUPFAM" id="SSF53756">
    <property type="entry name" value="UDP-Glycosyltransferase/glycogen phosphorylase"/>
    <property type="match status" value="1"/>
</dbReference>